<reference evidence="2 3" key="1">
    <citation type="submission" date="2018-06" db="EMBL/GenBank/DDBJ databases">
        <authorList>
            <consortium name="Pathogen Informatics"/>
            <person name="Doyle S."/>
        </authorList>
    </citation>
    <scope>NUCLEOTIDE SEQUENCE [LARGE SCALE GENOMIC DNA]</scope>
    <source>
        <strain evidence="2 3">NCTC10821</strain>
    </source>
</reference>
<dbReference type="InterPro" id="IPR032466">
    <property type="entry name" value="Metal_Hydrolase"/>
</dbReference>
<dbReference type="AlphaFoldDB" id="A0A378TG13"/>
<dbReference type="EC" id="3.5.1.91" evidence="2"/>
<dbReference type="InterPro" id="IPR033932">
    <property type="entry name" value="YtcJ-like"/>
</dbReference>
<dbReference type="Proteomes" id="UP000254978">
    <property type="component" value="Unassembled WGS sequence"/>
</dbReference>
<protein>
    <submittedName>
        <fullName evidence="2">Amidohydrolase 3</fullName>
        <ecNumber evidence="2">3.5.1.91</ecNumber>
    </submittedName>
</protein>
<keyword evidence="3" id="KW-1185">Reference proteome</keyword>
<dbReference type="OrthoDB" id="3173428at2"/>
<keyword evidence="2" id="KW-0378">Hydrolase</keyword>
<feature type="domain" description="Amidohydrolase 3" evidence="1">
    <location>
        <begin position="47"/>
        <end position="541"/>
    </location>
</feature>
<dbReference type="GO" id="GO:0016810">
    <property type="term" value="F:hydrolase activity, acting on carbon-nitrogen (but not peptide) bonds"/>
    <property type="evidence" value="ECO:0007669"/>
    <property type="project" value="InterPro"/>
</dbReference>
<dbReference type="PANTHER" id="PTHR22642">
    <property type="entry name" value="IMIDAZOLONEPROPIONASE"/>
    <property type="match status" value="1"/>
</dbReference>
<dbReference type="PANTHER" id="PTHR22642:SF2">
    <property type="entry name" value="PROTEIN LONG AFTER FAR-RED 3"/>
    <property type="match status" value="1"/>
</dbReference>
<dbReference type="Gene3D" id="3.20.20.140">
    <property type="entry name" value="Metal-dependent hydrolases"/>
    <property type="match status" value="1"/>
</dbReference>
<dbReference type="InterPro" id="IPR013108">
    <property type="entry name" value="Amidohydro_3"/>
</dbReference>
<evidence type="ECO:0000313" key="3">
    <source>
        <dbReference type="Proteomes" id="UP000254978"/>
    </source>
</evidence>
<dbReference type="Gene3D" id="3.10.310.70">
    <property type="match status" value="1"/>
</dbReference>
<evidence type="ECO:0000259" key="1">
    <source>
        <dbReference type="Pfam" id="PF07969"/>
    </source>
</evidence>
<gene>
    <name evidence="2" type="primary">nfdA_1</name>
    <name evidence="2" type="ORF">NCTC10821_03300</name>
</gene>
<dbReference type="RefSeq" id="WP_115279154.1">
    <property type="nucleotide sequence ID" value="NZ_AP022600.1"/>
</dbReference>
<organism evidence="2 3">
    <name type="scientific">Mycolicibacterium tokaiense</name>
    <dbReference type="NCBI Taxonomy" id="39695"/>
    <lineage>
        <taxon>Bacteria</taxon>
        <taxon>Bacillati</taxon>
        <taxon>Actinomycetota</taxon>
        <taxon>Actinomycetes</taxon>
        <taxon>Mycobacteriales</taxon>
        <taxon>Mycobacteriaceae</taxon>
        <taxon>Mycolicibacterium</taxon>
    </lineage>
</organism>
<evidence type="ECO:0000313" key="2">
    <source>
        <dbReference type="EMBL" id="STZ59762.1"/>
    </source>
</evidence>
<accession>A0A378TG13</accession>
<dbReference type="SUPFAM" id="SSF51338">
    <property type="entry name" value="Composite domain of metallo-dependent hydrolases"/>
    <property type="match status" value="1"/>
</dbReference>
<dbReference type="CDD" id="cd01300">
    <property type="entry name" value="YtcJ_like"/>
    <property type="match status" value="1"/>
</dbReference>
<dbReference type="InterPro" id="IPR011059">
    <property type="entry name" value="Metal-dep_hydrolase_composite"/>
</dbReference>
<dbReference type="EMBL" id="UGQT01000001">
    <property type="protein sequence ID" value="STZ59762.1"/>
    <property type="molecule type" value="Genomic_DNA"/>
</dbReference>
<dbReference type="Pfam" id="PF07969">
    <property type="entry name" value="Amidohydro_3"/>
    <property type="match status" value="1"/>
</dbReference>
<dbReference type="SUPFAM" id="SSF51556">
    <property type="entry name" value="Metallo-dependent hydrolases"/>
    <property type="match status" value="1"/>
</dbReference>
<dbReference type="Gene3D" id="2.30.40.10">
    <property type="entry name" value="Urease, subunit C, domain 1"/>
    <property type="match status" value="1"/>
</dbReference>
<sequence>MATSHRLLITGGHVFTPAGIVEEPVLITDGIITAIGPDALAETGATEIDAAGGLVSPGFQDCHIHPYHAGLDMNACDLTPYSTADGYLTRIAEYAADNPELEWVTGGGWSMDSFPGGLPTAAALDAVVADRPAFFPNRDGHGGWVNTKAMQIAGIDDSTPDPFDGRIERDADGHAIGTLQEGAMGLVAKHIPLPTQDDMDDALRVAQQQLFAWGVTGWQDAIVGATNDTPDPLDSYLRATASGELKAHVVGALWWDRNRGLEQIPELVDKRARALAAGFAATTVKIMQDGVAENFTAGMLEPYLDACGCPGENMGKSFVDPTSLKDISVQLDALGFQLHYHALGDRAVRESLDAIEAARNANGDNDLRHTLAHIQVIHPDDIPRFAELDVVANMQPLWARHEDQMDLLTIPFLGRRRAAWQYPFGSLHRAGAKLASGSDWPVSTANPLEILHTAVNRAPAGATGPSALPFLGEQALSLADALIAHTLGTAYLNHDETRSGSIEIGKTGDIVILDRDIFAAPVAEIGSARVVYTIIGGEVVYHADSALVTA</sequence>
<name>A0A378TG13_9MYCO</name>
<proteinExistence type="predicted"/>